<comment type="caution">
    <text evidence="2">The sequence shown here is derived from an EMBL/GenBank/DDBJ whole genome shotgun (WGS) entry which is preliminary data.</text>
</comment>
<dbReference type="Proteomes" id="UP001418222">
    <property type="component" value="Unassembled WGS sequence"/>
</dbReference>
<evidence type="ECO:0000313" key="3">
    <source>
        <dbReference type="Proteomes" id="UP001418222"/>
    </source>
</evidence>
<proteinExistence type="predicted"/>
<sequence>MPHPDAAFFVCLEEMAHPGASPGETVVSGGAGKKNLEAQEHLAKGRSRGGHMRKEQLGTEGYREMGSHGGQARKEQIRLRGTRRLAGWADSLPRRCPAGSEPPGRETTSTTPKFKNSSDGGS</sequence>
<gene>
    <name evidence="2" type="primary">EMH5</name>
    <name evidence="2" type="ORF">KSP39_PZI007103</name>
</gene>
<name>A0AAP0BS61_9ASPA</name>
<dbReference type="PANTHER" id="PTHR34671">
    <property type="entry name" value="EM-LIKE PROTEIN GEA1"/>
    <property type="match status" value="1"/>
</dbReference>
<organism evidence="2 3">
    <name type="scientific">Platanthera zijinensis</name>
    <dbReference type="NCBI Taxonomy" id="2320716"/>
    <lineage>
        <taxon>Eukaryota</taxon>
        <taxon>Viridiplantae</taxon>
        <taxon>Streptophyta</taxon>
        <taxon>Embryophyta</taxon>
        <taxon>Tracheophyta</taxon>
        <taxon>Spermatophyta</taxon>
        <taxon>Magnoliopsida</taxon>
        <taxon>Liliopsida</taxon>
        <taxon>Asparagales</taxon>
        <taxon>Orchidaceae</taxon>
        <taxon>Orchidoideae</taxon>
        <taxon>Orchideae</taxon>
        <taxon>Orchidinae</taxon>
        <taxon>Platanthera</taxon>
    </lineage>
</organism>
<dbReference type="InterPro" id="IPR000389">
    <property type="entry name" value="Small_hydrophilic_seed_prot"/>
</dbReference>
<dbReference type="EMBL" id="JBBWWQ010000005">
    <property type="protein sequence ID" value="KAK8947230.1"/>
    <property type="molecule type" value="Genomic_DNA"/>
</dbReference>
<dbReference type="PANTHER" id="PTHR34671:SF26">
    <property type="entry name" value="EMBRYOGENSIS ABUNDANT PROTEIN"/>
    <property type="match status" value="1"/>
</dbReference>
<feature type="compositionally biased region" description="Basic and acidic residues" evidence="1">
    <location>
        <begin position="52"/>
        <end position="78"/>
    </location>
</feature>
<dbReference type="InterPro" id="IPR038956">
    <property type="entry name" value="LEA_5"/>
</dbReference>
<keyword evidence="3" id="KW-1185">Reference proteome</keyword>
<evidence type="ECO:0000313" key="2">
    <source>
        <dbReference type="EMBL" id="KAK8947230.1"/>
    </source>
</evidence>
<accession>A0AAP0BS61</accession>
<dbReference type="Pfam" id="PF00477">
    <property type="entry name" value="LEA_5"/>
    <property type="match status" value="1"/>
</dbReference>
<dbReference type="GO" id="GO:0005829">
    <property type="term" value="C:cytosol"/>
    <property type="evidence" value="ECO:0007669"/>
    <property type="project" value="TreeGrafter"/>
</dbReference>
<feature type="compositionally biased region" description="Polar residues" evidence="1">
    <location>
        <begin position="106"/>
        <end position="122"/>
    </location>
</feature>
<feature type="region of interest" description="Disordered" evidence="1">
    <location>
        <begin position="42"/>
        <end position="122"/>
    </location>
</feature>
<reference evidence="2 3" key="1">
    <citation type="journal article" date="2022" name="Nat. Plants">
        <title>Genomes of leafy and leafless Platanthera orchids illuminate the evolution of mycoheterotrophy.</title>
        <authorList>
            <person name="Li M.H."/>
            <person name="Liu K.W."/>
            <person name="Li Z."/>
            <person name="Lu H.C."/>
            <person name="Ye Q.L."/>
            <person name="Zhang D."/>
            <person name="Wang J.Y."/>
            <person name="Li Y.F."/>
            <person name="Zhong Z.M."/>
            <person name="Liu X."/>
            <person name="Yu X."/>
            <person name="Liu D.K."/>
            <person name="Tu X.D."/>
            <person name="Liu B."/>
            <person name="Hao Y."/>
            <person name="Liao X.Y."/>
            <person name="Jiang Y.T."/>
            <person name="Sun W.H."/>
            <person name="Chen J."/>
            <person name="Chen Y.Q."/>
            <person name="Ai Y."/>
            <person name="Zhai J.W."/>
            <person name="Wu S.S."/>
            <person name="Zhou Z."/>
            <person name="Hsiao Y.Y."/>
            <person name="Wu W.L."/>
            <person name="Chen Y.Y."/>
            <person name="Lin Y.F."/>
            <person name="Hsu J.L."/>
            <person name="Li C.Y."/>
            <person name="Wang Z.W."/>
            <person name="Zhao X."/>
            <person name="Zhong W.Y."/>
            <person name="Ma X.K."/>
            <person name="Ma L."/>
            <person name="Huang J."/>
            <person name="Chen G.Z."/>
            <person name="Huang M.Z."/>
            <person name="Huang L."/>
            <person name="Peng D.H."/>
            <person name="Luo Y.B."/>
            <person name="Zou S.Q."/>
            <person name="Chen S.P."/>
            <person name="Lan S."/>
            <person name="Tsai W.C."/>
            <person name="Van de Peer Y."/>
            <person name="Liu Z.J."/>
        </authorList>
    </citation>
    <scope>NUCLEOTIDE SEQUENCE [LARGE SCALE GENOMIC DNA]</scope>
    <source>
        <strain evidence="2">Lor287</strain>
    </source>
</reference>
<evidence type="ECO:0000256" key="1">
    <source>
        <dbReference type="SAM" id="MobiDB-lite"/>
    </source>
</evidence>
<dbReference type="AlphaFoldDB" id="A0AAP0BS61"/>
<dbReference type="GO" id="GO:0009737">
    <property type="term" value="P:response to abscisic acid"/>
    <property type="evidence" value="ECO:0007669"/>
    <property type="project" value="TreeGrafter"/>
</dbReference>
<protein>
    <submittedName>
        <fullName evidence="2">Em protein H5</fullName>
    </submittedName>
</protein>